<feature type="region of interest" description="Disordered" evidence="1">
    <location>
        <begin position="85"/>
        <end position="167"/>
    </location>
</feature>
<evidence type="ECO:0000313" key="2">
    <source>
        <dbReference type="EMBL" id="KAF7916826.1"/>
    </source>
</evidence>
<evidence type="ECO:0000256" key="1">
    <source>
        <dbReference type="SAM" id="MobiDB-lite"/>
    </source>
</evidence>
<dbReference type="RefSeq" id="XP_038805529.1">
    <property type="nucleotide sequence ID" value="XM_038958169.1"/>
</dbReference>
<name>A0ABQ7I8I7_9HELO</name>
<sequence>MAYDRVRLRKAKKSNYANAHKVNLSALERRRQEPGNSTIEACKQEEALTYFVIIEPRRVAVEAAAVIEASRTKLSRKEARAAAAKAAKQKRRRERRIAEANAAEATELLASKETEARDSKRNGNIEGEVGQQGERPLKVGSRDSMSDVKDLNEAVGEDRGGMNSGAGLTFVGLAFRPKV</sequence>
<dbReference type="Proteomes" id="UP000783213">
    <property type="component" value="Unassembled WGS sequence"/>
</dbReference>
<accession>A0ABQ7I8I7</accession>
<evidence type="ECO:0000313" key="3">
    <source>
        <dbReference type="Proteomes" id="UP000783213"/>
    </source>
</evidence>
<gene>
    <name evidence="2" type="ORF">EAE98_010548</name>
</gene>
<protein>
    <recommendedName>
        <fullName evidence="4">MADS-box domain-containing protein</fullName>
    </recommendedName>
</protein>
<evidence type="ECO:0008006" key="4">
    <source>
        <dbReference type="Google" id="ProtNLM"/>
    </source>
</evidence>
<keyword evidence="3" id="KW-1185">Reference proteome</keyword>
<dbReference type="GeneID" id="62237319"/>
<feature type="compositionally biased region" description="Basic and acidic residues" evidence="1">
    <location>
        <begin position="110"/>
        <end position="123"/>
    </location>
</feature>
<reference evidence="2 3" key="1">
    <citation type="journal article" date="2020" name="Genome Biol. Evol.">
        <title>Comparative genomics of Sclerotiniaceae.</title>
        <authorList>
            <person name="Valero Jimenez C.A."/>
            <person name="Steentjes M."/>
            <person name="Scholten O.E."/>
            <person name="Van Kan J.A.L."/>
        </authorList>
    </citation>
    <scope>NUCLEOTIDE SEQUENCE [LARGE SCALE GENOMIC DNA]</scope>
    <source>
        <strain evidence="2 3">B1</strain>
    </source>
</reference>
<comment type="caution">
    <text evidence="2">The sequence shown here is derived from an EMBL/GenBank/DDBJ whole genome shotgun (WGS) entry which is preliminary data.</text>
</comment>
<feature type="compositionally biased region" description="Basic and acidic residues" evidence="1">
    <location>
        <begin position="135"/>
        <end position="160"/>
    </location>
</feature>
<dbReference type="EMBL" id="RCSX01000037">
    <property type="protein sequence ID" value="KAF7916826.1"/>
    <property type="molecule type" value="Genomic_DNA"/>
</dbReference>
<organism evidence="2 3">
    <name type="scientific">Botrytis deweyae</name>
    <dbReference type="NCBI Taxonomy" id="2478750"/>
    <lineage>
        <taxon>Eukaryota</taxon>
        <taxon>Fungi</taxon>
        <taxon>Dikarya</taxon>
        <taxon>Ascomycota</taxon>
        <taxon>Pezizomycotina</taxon>
        <taxon>Leotiomycetes</taxon>
        <taxon>Helotiales</taxon>
        <taxon>Sclerotiniaceae</taxon>
        <taxon>Botrytis</taxon>
    </lineage>
</organism>
<proteinExistence type="predicted"/>